<keyword evidence="1 2" id="KW-0238">DNA-binding</keyword>
<dbReference type="PROSITE" id="PS50977">
    <property type="entry name" value="HTH_TETR_2"/>
    <property type="match status" value="1"/>
</dbReference>
<evidence type="ECO:0000313" key="5">
    <source>
        <dbReference type="EMBL" id="KRN32886.1"/>
    </source>
</evidence>
<dbReference type="InterPro" id="IPR001647">
    <property type="entry name" value="HTH_TetR"/>
</dbReference>
<dbReference type="Gene3D" id="1.10.357.10">
    <property type="entry name" value="Tetracycline Repressor, domain 2"/>
    <property type="match status" value="1"/>
</dbReference>
<evidence type="ECO:0000256" key="1">
    <source>
        <dbReference type="ARBA" id="ARBA00023125"/>
    </source>
</evidence>
<dbReference type="RefSeq" id="WP_057769118.1">
    <property type="nucleotide sequence ID" value="NZ_JQAT01000002.1"/>
</dbReference>
<organism evidence="5 6">
    <name type="scientific">Lactobacillus selangorensis</name>
    <dbReference type="NCBI Taxonomy" id="81857"/>
    <lineage>
        <taxon>Bacteria</taxon>
        <taxon>Bacillati</taxon>
        <taxon>Bacillota</taxon>
        <taxon>Bacilli</taxon>
        <taxon>Lactobacillales</taxon>
        <taxon>Lactobacillaceae</taxon>
        <taxon>Lactobacillus</taxon>
    </lineage>
</organism>
<dbReference type="STRING" id="81857.IV38_GL000908"/>
<dbReference type="EMBL" id="JQAZ01000002">
    <property type="protein sequence ID" value="KRN32886.1"/>
    <property type="molecule type" value="Genomic_DNA"/>
</dbReference>
<evidence type="ECO:0000313" key="7">
    <source>
        <dbReference type="Proteomes" id="UP000051751"/>
    </source>
</evidence>
<gene>
    <name evidence="4" type="ORF">IV38_GL000908</name>
    <name evidence="5" type="ORF">IV40_GL000946</name>
</gene>
<name>A0A0R2G0E8_9LACO</name>
<dbReference type="SUPFAM" id="SSF46689">
    <property type="entry name" value="Homeodomain-like"/>
    <property type="match status" value="1"/>
</dbReference>
<dbReference type="PANTHER" id="PTHR43479">
    <property type="entry name" value="ACREF/ENVCD OPERON REPRESSOR-RELATED"/>
    <property type="match status" value="1"/>
</dbReference>
<evidence type="ECO:0000313" key="6">
    <source>
        <dbReference type="Proteomes" id="UP000051645"/>
    </source>
</evidence>
<reference evidence="6 7" key="1">
    <citation type="journal article" date="2015" name="Genome Announc.">
        <title>Expanding the biotechnology potential of lactobacilli through comparative genomics of 213 strains and associated genera.</title>
        <authorList>
            <person name="Sun Z."/>
            <person name="Harris H.M."/>
            <person name="McCann A."/>
            <person name="Guo C."/>
            <person name="Argimon S."/>
            <person name="Zhang W."/>
            <person name="Yang X."/>
            <person name="Jeffery I.B."/>
            <person name="Cooney J.C."/>
            <person name="Kagawa T.F."/>
            <person name="Liu W."/>
            <person name="Song Y."/>
            <person name="Salvetti E."/>
            <person name="Wrobel A."/>
            <person name="Rasinkangas P."/>
            <person name="Parkhill J."/>
            <person name="Rea M.C."/>
            <person name="O'Sullivan O."/>
            <person name="Ritari J."/>
            <person name="Douillard F.P."/>
            <person name="Paul Ross R."/>
            <person name="Yang R."/>
            <person name="Briner A.E."/>
            <person name="Felis G.E."/>
            <person name="de Vos W.M."/>
            <person name="Barrangou R."/>
            <person name="Klaenhammer T.R."/>
            <person name="Caufield P.W."/>
            <person name="Cui Y."/>
            <person name="Zhang H."/>
            <person name="O'Toole P.W."/>
        </authorList>
    </citation>
    <scope>NUCLEOTIDE SEQUENCE [LARGE SCALE GENOMIC DNA]</scope>
    <source>
        <strain evidence="4 7">ATCC BAA-66</strain>
        <strain evidence="5 6">DSM 13344</strain>
    </source>
</reference>
<dbReference type="AlphaFoldDB" id="A0A0R2G0E8"/>
<evidence type="ECO:0000313" key="4">
    <source>
        <dbReference type="EMBL" id="KRN28704.1"/>
    </source>
</evidence>
<dbReference type="GO" id="GO:0003677">
    <property type="term" value="F:DNA binding"/>
    <property type="evidence" value="ECO:0007669"/>
    <property type="project" value="UniProtKB-UniRule"/>
</dbReference>
<keyword evidence="6" id="KW-1185">Reference proteome</keyword>
<comment type="caution">
    <text evidence="5">The sequence shown here is derived from an EMBL/GenBank/DDBJ whole genome shotgun (WGS) entry which is preliminary data.</text>
</comment>
<dbReference type="OrthoDB" id="9810250at2"/>
<dbReference type="InterPro" id="IPR050624">
    <property type="entry name" value="HTH-type_Tx_Regulator"/>
</dbReference>
<protein>
    <submittedName>
        <fullName evidence="5">Transcriptional regulator</fullName>
    </submittedName>
</protein>
<dbReference type="Proteomes" id="UP000051645">
    <property type="component" value="Unassembled WGS sequence"/>
</dbReference>
<dbReference type="Proteomes" id="UP000051751">
    <property type="component" value="Unassembled WGS sequence"/>
</dbReference>
<accession>A0A0R2G0E8</accession>
<evidence type="ECO:0000256" key="2">
    <source>
        <dbReference type="PROSITE-ProRule" id="PRU00335"/>
    </source>
</evidence>
<evidence type="ECO:0000259" key="3">
    <source>
        <dbReference type="PROSITE" id="PS50977"/>
    </source>
</evidence>
<dbReference type="EMBL" id="JQAT01000002">
    <property type="protein sequence ID" value="KRN28704.1"/>
    <property type="molecule type" value="Genomic_DNA"/>
</dbReference>
<dbReference type="PATRIC" id="fig|81857.3.peg.911"/>
<feature type="DNA-binding region" description="H-T-H motif" evidence="2">
    <location>
        <begin position="32"/>
        <end position="51"/>
    </location>
</feature>
<sequence>MRKHNQHWQATQLQLQTIVFELLKTTPAAEITVSQVCQLAHINRSTFYAHFADVYELIESTETSKRQELINRFMKRAKTEKMNFLNQASIVYFLEFIKENGWFYKIVLHSCTEFPIQEGFAKLYQLLIEPLKQQRPDLSDEELLLYFVAYQASFTMILKRWSEEDYQLAPPKVAQVMLDALPYVIHKELFAEH</sequence>
<dbReference type="InterPro" id="IPR009057">
    <property type="entry name" value="Homeodomain-like_sf"/>
</dbReference>
<proteinExistence type="predicted"/>
<dbReference type="PANTHER" id="PTHR43479:SF7">
    <property type="entry name" value="TETR-FAMILY TRANSCRIPTIONAL REGULATOR"/>
    <property type="match status" value="1"/>
</dbReference>
<feature type="domain" description="HTH tetR-type" evidence="3">
    <location>
        <begin position="9"/>
        <end position="69"/>
    </location>
</feature>